<dbReference type="AlphaFoldDB" id="A0A4Y2EVI9"/>
<organism evidence="1 2">
    <name type="scientific">Araneus ventricosus</name>
    <name type="common">Orbweaver spider</name>
    <name type="synonym">Epeira ventricosa</name>
    <dbReference type="NCBI Taxonomy" id="182803"/>
    <lineage>
        <taxon>Eukaryota</taxon>
        <taxon>Metazoa</taxon>
        <taxon>Ecdysozoa</taxon>
        <taxon>Arthropoda</taxon>
        <taxon>Chelicerata</taxon>
        <taxon>Arachnida</taxon>
        <taxon>Araneae</taxon>
        <taxon>Araneomorphae</taxon>
        <taxon>Entelegynae</taxon>
        <taxon>Araneoidea</taxon>
        <taxon>Araneidae</taxon>
        <taxon>Araneus</taxon>
    </lineage>
</organism>
<evidence type="ECO:0000313" key="2">
    <source>
        <dbReference type="Proteomes" id="UP000499080"/>
    </source>
</evidence>
<accession>A0A4Y2EVI9</accession>
<protein>
    <submittedName>
        <fullName evidence="1">Uncharacterized protein</fullName>
    </submittedName>
</protein>
<sequence>MHVKSVGVKCSPSCVMRKLEMEYRLGRRPRRLTTVQNYEVRPKIALVLLQKQDLNQTALDLPQGYLNPGIFEDLQMFIIQTEAHKQLADSLLLQNHVAY</sequence>
<gene>
    <name evidence="1" type="ORF">AVEN_91633_1</name>
</gene>
<dbReference type="Proteomes" id="UP000499080">
    <property type="component" value="Unassembled WGS sequence"/>
</dbReference>
<reference evidence="1 2" key="1">
    <citation type="journal article" date="2019" name="Sci. Rep.">
        <title>Orb-weaving spider Araneus ventricosus genome elucidates the spidroin gene catalogue.</title>
        <authorList>
            <person name="Kono N."/>
            <person name="Nakamura H."/>
            <person name="Ohtoshi R."/>
            <person name="Moran D.A.P."/>
            <person name="Shinohara A."/>
            <person name="Yoshida Y."/>
            <person name="Fujiwara M."/>
            <person name="Mori M."/>
            <person name="Tomita M."/>
            <person name="Arakawa K."/>
        </authorList>
    </citation>
    <scope>NUCLEOTIDE SEQUENCE [LARGE SCALE GENOMIC DNA]</scope>
</reference>
<name>A0A4Y2EVI9_ARAVE</name>
<keyword evidence="2" id="KW-1185">Reference proteome</keyword>
<proteinExistence type="predicted"/>
<comment type="caution">
    <text evidence="1">The sequence shown here is derived from an EMBL/GenBank/DDBJ whole genome shotgun (WGS) entry which is preliminary data.</text>
</comment>
<dbReference type="EMBL" id="BGPR01000729">
    <property type="protein sequence ID" value="GBM33233.1"/>
    <property type="molecule type" value="Genomic_DNA"/>
</dbReference>
<evidence type="ECO:0000313" key="1">
    <source>
        <dbReference type="EMBL" id="GBM33233.1"/>
    </source>
</evidence>